<keyword evidence="1" id="KW-0812">Transmembrane</keyword>
<evidence type="ECO:0000313" key="2">
    <source>
        <dbReference type="EMBL" id="SUA20113.1"/>
    </source>
</evidence>
<organism evidence="2">
    <name type="scientific">Neisseria gonorrhoeae</name>
    <dbReference type="NCBI Taxonomy" id="485"/>
    <lineage>
        <taxon>Bacteria</taxon>
        <taxon>Pseudomonadati</taxon>
        <taxon>Pseudomonadota</taxon>
        <taxon>Betaproteobacteria</taxon>
        <taxon>Neisseriales</taxon>
        <taxon>Neisseriaceae</taxon>
        <taxon>Neisseria</taxon>
    </lineage>
</organism>
<evidence type="ECO:0000256" key="1">
    <source>
        <dbReference type="SAM" id="Phobius"/>
    </source>
</evidence>
<feature type="transmembrane region" description="Helical" evidence="1">
    <location>
        <begin position="12"/>
        <end position="32"/>
    </location>
</feature>
<gene>
    <name evidence="2" type="ORF">NCTC11421_00193</name>
</gene>
<protein>
    <submittedName>
        <fullName evidence="2">Protein FtsQ</fullName>
    </submittedName>
</protein>
<keyword evidence="1" id="KW-0472">Membrane</keyword>
<name>A0A378VSU2_NEIGO</name>
<dbReference type="EMBL" id="UGRI01000001">
    <property type="protein sequence ID" value="SUA20113.1"/>
    <property type="molecule type" value="Genomic_DNA"/>
</dbReference>
<reference evidence="2" key="1">
    <citation type="submission" date="2018-06" db="EMBL/GenBank/DDBJ databases">
        <authorList>
            <consortium name="Pathogen Informatics"/>
            <person name="Doyle S."/>
        </authorList>
    </citation>
    <scope>NUCLEOTIDE SEQUENCE [LARGE SCALE GENOMIC DNA]</scope>
    <source>
        <strain evidence="2">NCTC11421</strain>
    </source>
</reference>
<keyword evidence="1" id="KW-1133">Transmembrane helix</keyword>
<accession>A0A378VSU2</accession>
<sequence>MWDNAEAMERLTRWLLVMMAMLLAASGLVWFYNSNHLPVKQVSLKGNLVYSDKKALGSLAKEYIHGNI</sequence>
<proteinExistence type="predicted"/>
<dbReference type="AlphaFoldDB" id="A0A378VSU2"/>